<evidence type="ECO:0000313" key="2">
    <source>
        <dbReference type="EMBL" id="EJK58608.1"/>
    </source>
</evidence>
<comment type="caution">
    <text evidence="2">The sequence shown here is derived from an EMBL/GenBank/DDBJ whole genome shotgun (WGS) entry which is preliminary data.</text>
</comment>
<protein>
    <submittedName>
        <fullName evidence="2">Uncharacterized protein</fullName>
    </submittedName>
</protein>
<feature type="region of interest" description="Disordered" evidence="1">
    <location>
        <begin position="112"/>
        <end position="217"/>
    </location>
</feature>
<reference evidence="2 3" key="1">
    <citation type="journal article" date="2012" name="Genome Biol.">
        <title>Genome and low-iron response of an oceanic diatom adapted to chronic iron limitation.</title>
        <authorList>
            <person name="Lommer M."/>
            <person name="Specht M."/>
            <person name="Roy A.S."/>
            <person name="Kraemer L."/>
            <person name="Andreson R."/>
            <person name="Gutowska M.A."/>
            <person name="Wolf J."/>
            <person name="Bergner S.V."/>
            <person name="Schilhabel M.B."/>
            <person name="Klostermeier U.C."/>
            <person name="Beiko R.G."/>
            <person name="Rosenstiel P."/>
            <person name="Hippler M."/>
            <person name="Laroche J."/>
        </authorList>
    </citation>
    <scope>NUCLEOTIDE SEQUENCE [LARGE SCALE GENOMIC DNA]</scope>
    <source>
        <strain evidence="2 3">CCMP1005</strain>
    </source>
</reference>
<keyword evidence="3" id="KW-1185">Reference proteome</keyword>
<feature type="compositionally biased region" description="Basic and acidic residues" evidence="1">
    <location>
        <begin position="160"/>
        <end position="176"/>
    </location>
</feature>
<feature type="compositionally biased region" description="Basic and acidic residues" evidence="1">
    <location>
        <begin position="127"/>
        <end position="145"/>
    </location>
</feature>
<dbReference type="Proteomes" id="UP000266841">
    <property type="component" value="Unassembled WGS sequence"/>
</dbReference>
<gene>
    <name evidence="2" type="ORF">THAOC_21253</name>
</gene>
<sequence>MCDQFLPVMDYSIKKRPPLSSAQVVGVPYLGPIESPCGNIEMDATSMVLKASNSVLTYFAIFGPFDSPAANGHSCMGADLREFPNLLPEDGIEFSRRKSNMTQLHGVEETLKRYSCPSSPLSRRRADRGPREAEQREEDRRRSQEEESTCPCRYIDTQSNEEHANGWPHPKEEAKRRVMLVVRSKSLGKNPAAVARKSPSNKPIKKASRKKSGTENT</sequence>
<evidence type="ECO:0000313" key="3">
    <source>
        <dbReference type="Proteomes" id="UP000266841"/>
    </source>
</evidence>
<organism evidence="2 3">
    <name type="scientific">Thalassiosira oceanica</name>
    <name type="common">Marine diatom</name>
    <dbReference type="NCBI Taxonomy" id="159749"/>
    <lineage>
        <taxon>Eukaryota</taxon>
        <taxon>Sar</taxon>
        <taxon>Stramenopiles</taxon>
        <taxon>Ochrophyta</taxon>
        <taxon>Bacillariophyta</taxon>
        <taxon>Coscinodiscophyceae</taxon>
        <taxon>Thalassiosirophycidae</taxon>
        <taxon>Thalassiosirales</taxon>
        <taxon>Thalassiosiraceae</taxon>
        <taxon>Thalassiosira</taxon>
    </lineage>
</organism>
<name>K0RXU4_THAOC</name>
<dbReference type="EMBL" id="AGNL01024737">
    <property type="protein sequence ID" value="EJK58608.1"/>
    <property type="molecule type" value="Genomic_DNA"/>
</dbReference>
<dbReference type="AlphaFoldDB" id="K0RXU4"/>
<proteinExistence type="predicted"/>
<accession>K0RXU4</accession>
<evidence type="ECO:0000256" key="1">
    <source>
        <dbReference type="SAM" id="MobiDB-lite"/>
    </source>
</evidence>